<feature type="compositionally biased region" description="Basic residues" evidence="3">
    <location>
        <begin position="28"/>
        <end position="37"/>
    </location>
</feature>
<evidence type="ECO:0000256" key="3">
    <source>
        <dbReference type="SAM" id="MobiDB-lite"/>
    </source>
</evidence>
<dbReference type="GO" id="GO:0097542">
    <property type="term" value="C:ciliary tip"/>
    <property type="evidence" value="ECO:0007669"/>
    <property type="project" value="TreeGrafter"/>
</dbReference>
<keyword evidence="1 2" id="KW-0175">Coiled coil</keyword>
<dbReference type="AlphaFoldDB" id="A0A6P7RDE1"/>
<dbReference type="RefSeq" id="XP_029337604.1">
    <property type="nucleotide sequence ID" value="XM_029481744.1"/>
</dbReference>
<dbReference type="InterPro" id="IPR033192">
    <property type="entry name" value="ODAD3"/>
</dbReference>
<accession>A0A6P7RDE1</accession>
<dbReference type="GO" id="GO:0036158">
    <property type="term" value="P:outer dynein arm assembly"/>
    <property type="evidence" value="ECO:0007669"/>
    <property type="project" value="InterPro"/>
</dbReference>
<dbReference type="GO" id="GO:0036064">
    <property type="term" value="C:ciliary basal body"/>
    <property type="evidence" value="ECO:0007669"/>
    <property type="project" value="TreeGrafter"/>
</dbReference>
<feature type="coiled-coil region" evidence="2">
    <location>
        <begin position="84"/>
        <end position="291"/>
    </location>
</feature>
<proteinExistence type="predicted"/>
<dbReference type="PANTHER" id="PTHR46518:SF1">
    <property type="entry name" value="OUTER DYNEIN ARM-DOCKING COMPLEX SUBUNIT 3"/>
    <property type="match status" value="1"/>
</dbReference>
<keyword evidence="5" id="KW-1185">Reference proteome</keyword>
<feature type="domain" description="ODAD1 central coiled coil region" evidence="4">
    <location>
        <begin position="174"/>
        <end position="445"/>
    </location>
</feature>
<protein>
    <submittedName>
        <fullName evidence="6">Coiled-coil domain-containing protein 151 isoform X3</fullName>
    </submittedName>
</protein>
<reference evidence="6" key="1">
    <citation type="submission" date="2025-08" db="UniProtKB">
        <authorList>
            <consortium name="RefSeq"/>
        </authorList>
    </citation>
    <scope>IDENTIFICATION</scope>
</reference>
<evidence type="ECO:0000313" key="5">
    <source>
        <dbReference type="Proteomes" id="UP000515126"/>
    </source>
</evidence>
<evidence type="ECO:0000313" key="6">
    <source>
        <dbReference type="RefSeq" id="XP_029337604.1"/>
    </source>
</evidence>
<sequence length="568" mass="66719">MTSPLCWAAATTTVTSPEQAPAPSSKAKGSKVHRSKSMGRAQAWPAHHPKSATSFHAMKSSVHAQVLELQRKIQLLEGDRKAFYESSQWNMKKNQDTINQLQEETKALHVQLKDLLQQALEHLEHQLREKMNQLNALRHQVILRQKRLEDLRLQHSLRQLEMADVQDSNTEAAKTMRNLENRLEKARMKAEEAEHITNVYLQLKSYLQEESLNLESRLDSMEAEVMNTKHEVQELKVVNQEAINARDIAKNQLQYLEESAIRDRKKREHYITDCKKRAEEKKLQTERMERKQTHRDHVLLQSEDTIQDHQRHKEEELRQRWSMYQMEVMFGKVKDATGVAESHAVVRRFLAQDETFTQLENLKKDNELALAKLKEEKQRLQRELENLKYSGDATLVSQRRHHEEMQKAFKKEEQRHNDVHERLDHTSRILQLVKDCLEHLANKLSHVKLDDTVLAGKKLDRDSEDYAYNLLVVVQEKLLKLQDQLESQDVPELLRHIADREFLATLEGKLPLYNTRILLPVASVKDKFFDEEESEDDDRDVVTRAAFKLRSQKLIEARSKKRNRLRRS</sequence>
<dbReference type="Proteomes" id="UP000515126">
    <property type="component" value="Chromosome 9"/>
</dbReference>
<organism evidence="5 6">
    <name type="scientific">Mus caroli</name>
    <name type="common">Ryukyu mouse</name>
    <name type="synonym">Ricefield mouse</name>
    <dbReference type="NCBI Taxonomy" id="10089"/>
    <lineage>
        <taxon>Eukaryota</taxon>
        <taxon>Metazoa</taxon>
        <taxon>Chordata</taxon>
        <taxon>Craniata</taxon>
        <taxon>Vertebrata</taxon>
        <taxon>Euteleostomi</taxon>
        <taxon>Mammalia</taxon>
        <taxon>Eutheria</taxon>
        <taxon>Euarchontoglires</taxon>
        <taxon>Glires</taxon>
        <taxon>Rodentia</taxon>
        <taxon>Myomorpha</taxon>
        <taxon>Muroidea</taxon>
        <taxon>Muridae</taxon>
        <taxon>Murinae</taxon>
        <taxon>Mus</taxon>
        <taxon>Mus</taxon>
    </lineage>
</organism>
<dbReference type="Pfam" id="PF21773">
    <property type="entry name" value="ODAD1_CC"/>
    <property type="match status" value="1"/>
</dbReference>
<dbReference type="PANTHER" id="PTHR46518">
    <property type="entry name" value="COILED-COIL DOMAIN-CONTAINING PROTEIN 151"/>
    <property type="match status" value="1"/>
</dbReference>
<feature type="coiled-coil region" evidence="2">
    <location>
        <begin position="356"/>
        <end position="390"/>
    </location>
</feature>
<evidence type="ECO:0000259" key="4">
    <source>
        <dbReference type="Pfam" id="PF21773"/>
    </source>
</evidence>
<gene>
    <name evidence="6" type="primary">Ccdc151</name>
</gene>
<dbReference type="InterPro" id="IPR049258">
    <property type="entry name" value="ODAD1_CC"/>
</dbReference>
<evidence type="ECO:0000256" key="1">
    <source>
        <dbReference type="ARBA" id="ARBA00023054"/>
    </source>
</evidence>
<feature type="region of interest" description="Disordered" evidence="3">
    <location>
        <begin position="10"/>
        <end position="50"/>
    </location>
</feature>
<evidence type="ECO:0000256" key="2">
    <source>
        <dbReference type="SAM" id="Coils"/>
    </source>
</evidence>
<dbReference type="GO" id="GO:0003341">
    <property type="term" value="P:cilium movement"/>
    <property type="evidence" value="ECO:0007669"/>
    <property type="project" value="InterPro"/>
</dbReference>
<dbReference type="GeneID" id="110301227"/>
<dbReference type="GO" id="GO:0035253">
    <property type="term" value="C:ciliary rootlet"/>
    <property type="evidence" value="ECO:0007669"/>
    <property type="project" value="TreeGrafter"/>
</dbReference>
<dbReference type="CTD" id="115948"/>
<name>A0A6P7RDE1_MUSCR</name>